<evidence type="ECO:0000259" key="1">
    <source>
        <dbReference type="Pfam" id="PF00535"/>
    </source>
</evidence>
<dbReference type="Proteomes" id="UP000245390">
    <property type="component" value="Unassembled WGS sequence"/>
</dbReference>
<protein>
    <submittedName>
        <fullName evidence="2">Glycosyl transferase family 2</fullName>
    </submittedName>
</protein>
<gene>
    <name evidence="2" type="ORF">C8D95_106245</name>
</gene>
<dbReference type="AlphaFoldDB" id="A0A316G4M6"/>
<accession>A0A316G4M6</accession>
<dbReference type="InterPro" id="IPR029044">
    <property type="entry name" value="Nucleotide-diphossugar_trans"/>
</dbReference>
<dbReference type="CDD" id="cd00761">
    <property type="entry name" value="Glyco_tranf_GTA_type"/>
    <property type="match status" value="1"/>
</dbReference>
<organism evidence="2 3">
    <name type="scientific">Silicimonas algicola</name>
    <dbReference type="NCBI Taxonomy" id="1826607"/>
    <lineage>
        <taxon>Bacteria</taxon>
        <taxon>Pseudomonadati</taxon>
        <taxon>Pseudomonadota</taxon>
        <taxon>Alphaproteobacteria</taxon>
        <taxon>Rhodobacterales</taxon>
        <taxon>Paracoccaceae</taxon>
    </lineage>
</organism>
<evidence type="ECO:0000313" key="3">
    <source>
        <dbReference type="Proteomes" id="UP000245390"/>
    </source>
</evidence>
<dbReference type="Pfam" id="PF00535">
    <property type="entry name" value="Glycos_transf_2"/>
    <property type="match status" value="1"/>
</dbReference>
<evidence type="ECO:0000313" key="2">
    <source>
        <dbReference type="EMBL" id="PWK55849.1"/>
    </source>
</evidence>
<sequence length="322" mass="35817">MTARLLTVLVPAYRPDRIVETVQSLADQGFQDFVVRVGYDRADDYEPPDLPRAQFDLDVVQHPRRMGWVGNANALLATVDTPYFVVVAHDDTLSQTFLADAVEAMEREPDAVVVHGVTEHRGMVRAGEVSQTDAIVGSAFERMSEFIRRGPHRAELGWRGLIRREALPTVPHLRTRLSDGQFSNTLFALELLCYGESVSLDGIRYIKNTSSKGLSRDLVSRSADAKSRMLADNLACLADALAAAGDRLDLDQREHLLTEYAHWLLKLQGPWNILADEKDSSRRKLRDVRGQVASFVARALLSSVSGHARPTDETPASERRSS</sequence>
<dbReference type="EMBL" id="QGGV01000006">
    <property type="protein sequence ID" value="PWK55849.1"/>
    <property type="molecule type" value="Genomic_DNA"/>
</dbReference>
<reference evidence="2 3" key="1">
    <citation type="submission" date="2018-05" db="EMBL/GenBank/DDBJ databases">
        <title>Genomic Encyclopedia of Type Strains, Phase IV (KMG-IV): sequencing the most valuable type-strain genomes for metagenomic binning, comparative biology and taxonomic classification.</title>
        <authorList>
            <person name="Goeker M."/>
        </authorList>
    </citation>
    <scope>NUCLEOTIDE SEQUENCE [LARGE SCALE GENOMIC DNA]</scope>
    <source>
        <strain evidence="2 3">DSM 103371</strain>
    </source>
</reference>
<dbReference type="Gene3D" id="3.90.550.10">
    <property type="entry name" value="Spore Coat Polysaccharide Biosynthesis Protein SpsA, Chain A"/>
    <property type="match status" value="1"/>
</dbReference>
<feature type="domain" description="Glycosyltransferase 2-like" evidence="1">
    <location>
        <begin position="7"/>
        <end position="135"/>
    </location>
</feature>
<dbReference type="RefSeq" id="WP_164721731.1">
    <property type="nucleotide sequence ID" value="NZ_CP034588.1"/>
</dbReference>
<dbReference type="GO" id="GO:0016740">
    <property type="term" value="F:transferase activity"/>
    <property type="evidence" value="ECO:0007669"/>
    <property type="project" value="UniProtKB-KW"/>
</dbReference>
<keyword evidence="3" id="KW-1185">Reference proteome</keyword>
<proteinExistence type="predicted"/>
<keyword evidence="2" id="KW-0808">Transferase</keyword>
<comment type="caution">
    <text evidence="2">The sequence shown here is derived from an EMBL/GenBank/DDBJ whole genome shotgun (WGS) entry which is preliminary data.</text>
</comment>
<name>A0A316G4M6_9RHOB</name>
<dbReference type="SUPFAM" id="SSF53448">
    <property type="entry name" value="Nucleotide-diphospho-sugar transferases"/>
    <property type="match status" value="1"/>
</dbReference>
<dbReference type="InterPro" id="IPR001173">
    <property type="entry name" value="Glyco_trans_2-like"/>
</dbReference>